<dbReference type="EMBL" id="CP045798">
    <property type="protein sequence ID" value="QNB48514.1"/>
    <property type="molecule type" value="Genomic_DNA"/>
</dbReference>
<accession>A0A7G6E8W0</accession>
<dbReference type="OrthoDB" id="1756845at2"/>
<dbReference type="Pfam" id="PF12728">
    <property type="entry name" value="HTH_17"/>
    <property type="match status" value="1"/>
</dbReference>
<dbReference type="InterPro" id="IPR041657">
    <property type="entry name" value="HTH_17"/>
</dbReference>
<proteinExistence type="predicted"/>
<evidence type="ECO:0000313" key="3">
    <source>
        <dbReference type="Proteomes" id="UP000515847"/>
    </source>
</evidence>
<gene>
    <name evidence="2" type="ORF">BR63_19005</name>
</gene>
<dbReference type="AlphaFoldDB" id="A0A7G6E8W0"/>
<dbReference type="Proteomes" id="UP000515847">
    <property type="component" value="Chromosome"/>
</dbReference>
<sequence>MKVIYRITLDILECSRQNIYDLIKRGKLRPIKEMAKDRLFLRSEVEARKNTI</sequence>
<keyword evidence="3" id="KW-1185">Reference proteome</keyword>
<protein>
    <submittedName>
        <fullName evidence="2">Helix-turn-helix domain-containing protein</fullName>
    </submittedName>
</protein>
<feature type="domain" description="Helix-turn-helix" evidence="1">
    <location>
        <begin position="10"/>
        <end position="47"/>
    </location>
</feature>
<evidence type="ECO:0000259" key="1">
    <source>
        <dbReference type="Pfam" id="PF12728"/>
    </source>
</evidence>
<organism evidence="2 3">
    <name type="scientific">Thermanaerosceptrum fracticalcis</name>
    <dbReference type="NCBI Taxonomy" id="1712410"/>
    <lineage>
        <taxon>Bacteria</taxon>
        <taxon>Bacillati</taxon>
        <taxon>Bacillota</taxon>
        <taxon>Clostridia</taxon>
        <taxon>Eubacteriales</taxon>
        <taxon>Peptococcaceae</taxon>
        <taxon>Thermanaerosceptrum</taxon>
    </lineage>
</organism>
<dbReference type="KEGG" id="tfr:BR63_19005"/>
<evidence type="ECO:0000313" key="2">
    <source>
        <dbReference type="EMBL" id="QNB48514.1"/>
    </source>
</evidence>
<name>A0A7G6E8W0_THEFR</name>
<reference evidence="2 3" key="1">
    <citation type="journal article" date="2019" name="Front. Microbiol.">
        <title>Thermoanaerosceptrum fracticalcis gen. nov. sp. nov., a Novel Fumarate-Fermenting Microorganism From a Deep Fractured Carbonate Aquifer of the US Great Basin.</title>
        <authorList>
            <person name="Hamilton-Brehm S.D."/>
            <person name="Stewart L.E."/>
            <person name="Zavarin M."/>
            <person name="Caldwell M."/>
            <person name="Lawson P.A."/>
            <person name="Onstott T.C."/>
            <person name="Grzymski J."/>
            <person name="Neveux I."/>
            <person name="Lollar B.S."/>
            <person name="Russell C.E."/>
            <person name="Moser D.P."/>
        </authorList>
    </citation>
    <scope>NUCLEOTIDE SEQUENCE [LARGE SCALE GENOMIC DNA]</scope>
    <source>
        <strain evidence="2 3">DRI-13</strain>
    </source>
</reference>